<reference evidence="1 2" key="1">
    <citation type="submission" date="2010-02" db="EMBL/GenBank/DDBJ databases">
        <authorList>
            <person name="Weinstock G."/>
            <person name="Sodergren E."/>
            <person name="Clifton S."/>
            <person name="Fulton L."/>
            <person name="Fulton B."/>
            <person name="Courtney L."/>
            <person name="Fronick C."/>
            <person name="Harrison M."/>
            <person name="Strong C."/>
            <person name="Farmer C."/>
            <person name="Delahaunty K."/>
            <person name="Markovic C."/>
            <person name="Hall O."/>
            <person name="Minx P."/>
            <person name="Tomlinson C."/>
            <person name="Mitreva M."/>
            <person name="Nelson J."/>
            <person name="Hou S."/>
            <person name="Wollam A."/>
            <person name="Pepin K.H."/>
            <person name="Johnson M."/>
            <person name="Bhonagiri V."/>
            <person name="Zhang X."/>
            <person name="Suruliraj S."/>
            <person name="Warren W."/>
            <person name="Chinwalla A."/>
            <person name="Mardis E.R."/>
            <person name="Wilson R.K."/>
        </authorList>
    </citation>
    <scope>NUCLEOTIDE SEQUENCE [LARGE SCALE GENOMIC DNA]</scope>
    <source>
        <strain evidence="1 2">ATCC 23685</strain>
    </source>
</reference>
<comment type="caution">
    <text evidence="1">The sequence shown here is derived from an EMBL/GenBank/DDBJ whole genome shotgun (WGS) entry which is preliminary data.</text>
</comment>
<sequence>MYDSSVSARSQALAWSPPLHSLRLSAAPAISEIADSWLPG</sequence>
<evidence type="ECO:0000313" key="2">
    <source>
        <dbReference type="Proteomes" id="UP000003692"/>
    </source>
</evidence>
<gene>
    <name evidence="1" type="ORF">EDWATA_01332</name>
</gene>
<evidence type="ECO:0000313" key="1">
    <source>
        <dbReference type="EMBL" id="EFE23643.1"/>
    </source>
</evidence>
<dbReference type="AlphaFoldDB" id="D4F3M2"/>
<organism evidence="1 2">
    <name type="scientific">Edwardsiella tarda ATCC 23685</name>
    <dbReference type="NCBI Taxonomy" id="500638"/>
    <lineage>
        <taxon>Bacteria</taxon>
        <taxon>Pseudomonadati</taxon>
        <taxon>Pseudomonadota</taxon>
        <taxon>Gammaproteobacteria</taxon>
        <taxon>Enterobacterales</taxon>
        <taxon>Hafniaceae</taxon>
        <taxon>Edwardsiella</taxon>
    </lineage>
</organism>
<accession>D4F3M2</accession>
<proteinExistence type="predicted"/>
<dbReference type="HOGENOM" id="CLU_3288740_0_0_6"/>
<name>D4F3M2_EDWTA</name>
<dbReference type="Proteomes" id="UP000003692">
    <property type="component" value="Unassembled WGS sequence"/>
</dbReference>
<protein>
    <submittedName>
        <fullName evidence="1">Uncharacterized protein</fullName>
    </submittedName>
</protein>
<dbReference type="EMBL" id="ADGK01000068">
    <property type="protein sequence ID" value="EFE23643.1"/>
    <property type="molecule type" value="Genomic_DNA"/>
</dbReference>